<accession>A0ABT0TST0</accession>
<comment type="catalytic activity">
    <reaction evidence="6">
        <text>Exonucleolytic cleavage in either 5'- to 3'- or 3'- to 5'-direction to yield nucleoside 5'-phosphates.</text>
        <dbReference type="EC" id="3.1.11.6"/>
    </reaction>
</comment>
<feature type="coiled-coil region" evidence="7">
    <location>
        <begin position="9"/>
        <end position="74"/>
    </location>
</feature>
<dbReference type="Pfam" id="PF02609">
    <property type="entry name" value="Exonuc_VII_S"/>
    <property type="match status" value="1"/>
</dbReference>
<keyword evidence="9" id="KW-1185">Reference proteome</keyword>
<dbReference type="EC" id="3.1.11.6" evidence="6"/>
<evidence type="ECO:0000256" key="6">
    <source>
        <dbReference type="HAMAP-Rule" id="MF_00337"/>
    </source>
</evidence>
<evidence type="ECO:0000313" key="9">
    <source>
        <dbReference type="Proteomes" id="UP001057522"/>
    </source>
</evidence>
<comment type="subunit">
    <text evidence="6">Heterooligomer composed of large and small subunits.</text>
</comment>
<evidence type="ECO:0000256" key="7">
    <source>
        <dbReference type="SAM" id="Coils"/>
    </source>
</evidence>
<dbReference type="GO" id="GO:0008855">
    <property type="term" value="F:exodeoxyribonuclease VII activity"/>
    <property type="evidence" value="ECO:0007669"/>
    <property type="project" value="UniProtKB-EC"/>
</dbReference>
<keyword evidence="7" id="KW-0175">Coiled coil</keyword>
<dbReference type="Proteomes" id="UP001057522">
    <property type="component" value="Unassembled WGS sequence"/>
</dbReference>
<sequence length="74" mass="8838">MSYKAVDEKKDFEMNLKEIEECLEKLNDENIGLHESMEIYKKGMETLKEAQKMLENAQTQCNEIKMQFETKEEE</sequence>
<dbReference type="InterPro" id="IPR003761">
    <property type="entry name" value="Exonuc_VII_S"/>
</dbReference>
<reference evidence="8" key="1">
    <citation type="submission" date="2022-06" db="EMBL/GenBank/DDBJ databases">
        <title>Helicobacter colisuis sp. nov.</title>
        <authorList>
            <person name="Papic B."/>
            <person name="Gruntar I."/>
        </authorList>
    </citation>
    <scope>NUCLEOTIDE SEQUENCE</scope>
    <source>
        <strain evidence="8">11154-15</strain>
    </source>
</reference>
<dbReference type="EMBL" id="JAMOKX010000001">
    <property type="protein sequence ID" value="MCL9818745.1"/>
    <property type="molecule type" value="Genomic_DNA"/>
</dbReference>
<dbReference type="RefSeq" id="WP_242099358.1">
    <property type="nucleotide sequence ID" value="NZ_JAMOKW010000001.1"/>
</dbReference>
<dbReference type="InterPro" id="IPR037004">
    <property type="entry name" value="Exonuc_VII_ssu_sf"/>
</dbReference>
<evidence type="ECO:0000256" key="5">
    <source>
        <dbReference type="ARBA" id="ARBA00022839"/>
    </source>
</evidence>
<evidence type="ECO:0000256" key="1">
    <source>
        <dbReference type="ARBA" id="ARBA00009998"/>
    </source>
</evidence>
<evidence type="ECO:0000256" key="4">
    <source>
        <dbReference type="ARBA" id="ARBA00022801"/>
    </source>
</evidence>
<comment type="caution">
    <text evidence="8">The sequence shown here is derived from an EMBL/GenBank/DDBJ whole genome shotgun (WGS) entry which is preliminary data.</text>
</comment>
<name>A0ABT0TST0_9HELI</name>
<dbReference type="HAMAP" id="MF_00337">
    <property type="entry name" value="Exonuc_7_S"/>
    <property type="match status" value="1"/>
</dbReference>
<keyword evidence="4 6" id="KW-0378">Hydrolase</keyword>
<proteinExistence type="inferred from homology"/>
<evidence type="ECO:0000256" key="2">
    <source>
        <dbReference type="ARBA" id="ARBA00022490"/>
    </source>
</evidence>
<gene>
    <name evidence="6 8" type="primary">xseB</name>
    <name evidence="8" type="ORF">NCR95_00910</name>
</gene>
<keyword evidence="5 6" id="KW-0269">Exonuclease</keyword>
<dbReference type="Gene3D" id="1.10.287.1040">
    <property type="entry name" value="Exonuclease VII, small subunit"/>
    <property type="match status" value="1"/>
</dbReference>
<keyword evidence="2 6" id="KW-0963">Cytoplasm</keyword>
<organism evidence="8 9">
    <name type="scientific">Helicobacter colisuis</name>
    <dbReference type="NCBI Taxonomy" id="2949739"/>
    <lineage>
        <taxon>Bacteria</taxon>
        <taxon>Pseudomonadati</taxon>
        <taxon>Campylobacterota</taxon>
        <taxon>Epsilonproteobacteria</taxon>
        <taxon>Campylobacterales</taxon>
        <taxon>Helicobacteraceae</taxon>
        <taxon>Helicobacter</taxon>
    </lineage>
</organism>
<comment type="function">
    <text evidence="6">Bidirectionally degrades single-stranded DNA into large acid-insoluble oligonucleotides, which are then degraded further into small acid-soluble oligonucleotides.</text>
</comment>
<comment type="similarity">
    <text evidence="1 6">Belongs to the XseB family.</text>
</comment>
<dbReference type="SUPFAM" id="SSF116842">
    <property type="entry name" value="XseB-like"/>
    <property type="match status" value="1"/>
</dbReference>
<keyword evidence="3 6" id="KW-0540">Nuclease</keyword>
<evidence type="ECO:0000313" key="8">
    <source>
        <dbReference type="EMBL" id="MCL9818745.1"/>
    </source>
</evidence>
<comment type="subcellular location">
    <subcellularLocation>
        <location evidence="6">Cytoplasm</location>
    </subcellularLocation>
</comment>
<protein>
    <recommendedName>
        <fullName evidence="6">Exodeoxyribonuclease 7 small subunit</fullName>
        <ecNumber evidence="6">3.1.11.6</ecNumber>
    </recommendedName>
    <alternativeName>
        <fullName evidence="6">Exodeoxyribonuclease VII small subunit</fullName>
        <shortName evidence="6">Exonuclease VII small subunit</shortName>
    </alternativeName>
</protein>
<dbReference type="NCBIfam" id="TIGR01280">
    <property type="entry name" value="xseB"/>
    <property type="match status" value="1"/>
</dbReference>
<evidence type="ECO:0000256" key="3">
    <source>
        <dbReference type="ARBA" id="ARBA00022722"/>
    </source>
</evidence>